<keyword evidence="1" id="KW-0813">Transport</keyword>
<dbReference type="PROSITE" id="PS01033">
    <property type="entry name" value="GLOBIN"/>
    <property type="match status" value="1"/>
</dbReference>
<proteinExistence type="inferred from homology"/>
<evidence type="ECO:0000313" key="4">
    <source>
        <dbReference type="Proteomes" id="UP000244924"/>
    </source>
</evidence>
<dbReference type="Proteomes" id="UP000244924">
    <property type="component" value="Unassembled WGS sequence"/>
</dbReference>
<name>A0A2R8B772_9RHOB</name>
<dbReference type="GO" id="GO:0005344">
    <property type="term" value="F:oxygen carrier activity"/>
    <property type="evidence" value="ECO:0007669"/>
    <property type="project" value="UniProtKB-KW"/>
</dbReference>
<keyword evidence="1" id="KW-0408">Iron</keyword>
<comment type="similarity">
    <text evidence="1">Belongs to the globin family.</text>
</comment>
<dbReference type="PANTHER" id="PTHR43396">
    <property type="entry name" value="FLAVOHEMOPROTEIN"/>
    <property type="match status" value="1"/>
</dbReference>
<evidence type="ECO:0000256" key="1">
    <source>
        <dbReference type="RuleBase" id="RU000356"/>
    </source>
</evidence>
<organism evidence="3 4">
    <name type="scientific">Albidovulum aquaemixtae</name>
    <dbReference type="NCBI Taxonomy" id="1542388"/>
    <lineage>
        <taxon>Bacteria</taxon>
        <taxon>Pseudomonadati</taxon>
        <taxon>Pseudomonadota</taxon>
        <taxon>Alphaproteobacteria</taxon>
        <taxon>Rhodobacterales</taxon>
        <taxon>Paracoccaceae</taxon>
        <taxon>Albidovulum</taxon>
    </lineage>
</organism>
<dbReference type="PANTHER" id="PTHR43396:SF6">
    <property type="entry name" value="ABL201WP"/>
    <property type="match status" value="1"/>
</dbReference>
<dbReference type="GO" id="GO:0071500">
    <property type="term" value="P:cellular response to nitrosative stress"/>
    <property type="evidence" value="ECO:0007669"/>
    <property type="project" value="TreeGrafter"/>
</dbReference>
<evidence type="ECO:0000259" key="2">
    <source>
        <dbReference type="PROSITE" id="PS01033"/>
    </source>
</evidence>
<dbReference type="Pfam" id="PF00042">
    <property type="entry name" value="Globin"/>
    <property type="match status" value="1"/>
</dbReference>
<feature type="domain" description="Globin" evidence="2">
    <location>
        <begin position="2"/>
        <end position="137"/>
    </location>
</feature>
<dbReference type="RefSeq" id="WP_108852738.1">
    <property type="nucleotide sequence ID" value="NZ_OMOQ01000001.1"/>
</dbReference>
<dbReference type="AlphaFoldDB" id="A0A2R8B772"/>
<dbReference type="GO" id="GO:0019825">
    <property type="term" value="F:oxygen binding"/>
    <property type="evidence" value="ECO:0007669"/>
    <property type="project" value="InterPro"/>
</dbReference>
<dbReference type="InterPro" id="IPR009050">
    <property type="entry name" value="Globin-like_sf"/>
</dbReference>
<keyword evidence="1" id="KW-0349">Heme</keyword>
<dbReference type="Gene3D" id="1.10.490.10">
    <property type="entry name" value="Globins"/>
    <property type="match status" value="1"/>
</dbReference>
<dbReference type="GO" id="GO:0071949">
    <property type="term" value="F:FAD binding"/>
    <property type="evidence" value="ECO:0007669"/>
    <property type="project" value="TreeGrafter"/>
</dbReference>
<keyword evidence="4" id="KW-1185">Reference proteome</keyword>
<evidence type="ECO:0000313" key="3">
    <source>
        <dbReference type="EMBL" id="SPH18410.1"/>
    </source>
</evidence>
<dbReference type="InterPro" id="IPR012292">
    <property type="entry name" value="Globin/Proto"/>
</dbReference>
<keyword evidence="1" id="KW-0561">Oxygen transport</keyword>
<dbReference type="GO" id="GO:0046210">
    <property type="term" value="P:nitric oxide catabolic process"/>
    <property type="evidence" value="ECO:0007669"/>
    <property type="project" value="TreeGrafter"/>
</dbReference>
<dbReference type="InterPro" id="IPR000971">
    <property type="entry name" value="Globin"/>
</dbReference>
<keyword evidence="1" id="KW-0479">Metal-binding</keyword>
<dbReference type="SUPFAM" id="SSF46458">
    <property type="entry name" value="Globin-like"/>
    <property type="match status" value="1"/>
</dbReference>
<protein>
    <submittedName>
        <fullName evidence="3">Bacterial hemoglobin</fullName>
    </submittedName>
</protein>
<dbReference type="GO" id="GO:0008941">
    <property type="term" value="F:nitric oxide dioxygenase NAD(P)H activity"/>
    <property type="evidence" value="ECO:0007669"/>
    <property type="project" value="TreeGrafter"/>
</dbReference>
<gene>
    <name evidence="3" type="primary">vhb</name>
    <name evidence="3" type="ORF">DEA8626_01948</name>
</gene>
<sequence>MPVSARQSQLIRDSFAKLSDRLQPASMTFYEALFRRAPELREMFRDDLAGQGMKFMTTLGIVIENIDQTEKLGDRFAELGRVHALIGVKAAHFEPMGEALIDTLREELGEEEFDDEMEAAWRAAYAVLAERVIRRGGIT</sequence>
<dbReference type="OrthoDB" id="3213438at2"/>
<dbReference type="GO" id="GO:0020037">
    <property type="term" value="F:heme binding"/>
    <property type="evidence" value="ECO:0007669"/>
    <property type="project" value="InterPro"/>
</dbReference>
<reference evidence="3 4" key="1">
    <citation type="submission" date="2018-03" db="EMBL/GenBank/DDBJ databases">
        <authorList>
            <person name="Keele B.F."/>
        </authorList>
    </citation>
    <scope>NUCLEOTIDE SEQUENCE [LARGE SCALE GENOMIC DNA]</scope>
    <source>
        <strain evidence="3 4">CECT 8626</strain>
    </source>
</reference>
<accession>A0A2R8B772</accession>
<dbReference type="EMBL" id="OMOQ01000001">
    <property type="protein sequence ID" value="SPH18410.1"/>
    <property type="molecule type" value="Genomic_DNA"/>
</dbReference>